<gene>
    <name evidence="11" type="ORF">JGI1_00696</name>
</gene>
<evidence type="ECO:0000256" key="6">
    <source>
        <dbReference type="ARBA" id="ARBA00022692"/>
    </source>
</evidence>
<dbReference type="OrthoDB" id="9814002at2"/>
<comment type="subcellular location">
    <subcellularLocation>
        <location evidence="1">Cell inner membrane</location>
        <topology evidence="1">Single-pass membrane protein</topology>
        <orientation evidence="1">Periplasmic side</orientation>
    </subcellularLocation>
</comment>
<keyword evidence="12" id="KW-1185">Reference proteome</keyword>
<dbReference type="GO" id="GO:0031992">
    <property type="term" value="F:energy transducer activity"/>
    <property type="evidence" value="ECO:0007669"/>
    <property type="project" value="TreeGrafter"/>
</dbReference>
<dbReference type="Gene3D" id="3.30.1150.10">
    <property type="match status" value="1"/>
</dbReference>
<keyword evidence="7" id="KW-0653">Protein transport</keyword>
<accession>A0A0S4MWV9</accession>
<comment type="similarity">
    <text evidence="2">Belongs to the TonB family.</text>
</comment>
<dbReference type="InterPro" id="IPR006260">
    <property type="entry name" value="TonB/TolA_C"/>
</dbReference>
<evidence type="ECO:0000256" key="7">
    <source>
        <dbReference type="ARBA" id="ARBA00022927"/>
    </source>
</evidence>
<dbReference type="STRING" id="1643428.GCA_001442855_00676"/>
<keyword evidence="8" id="KW-1133">Transmembrane helix</keyword>
<dbReference type="EMBL" id="FAOO01000004">
    <property type="protein sequence ID" value="CUU03285.1"/>
    <property type="molecule type" value="Genomic_DNA"/>
</dbReference>
<reference evidence="12" key="1">
    <citation type="submission" date="2015-11" db="EMBL/GenBank/DDBJ databases">
        <authorList>
            <person name="Varghese N."/>
        </authorList>
    </citation>
    <scope>NUCLEOTIDE SEQUENCE [LARGE SCALE GENOMIC DNA]</scope>
</reference>
<protein>
    <submittedName>
        <fullName evidence="11">Protein TonB</fullName>
    </submittedName>
</protein>
<keyword evidence="6" id="KW-0812">Transmembrane</keyword>
<evidence type="ECO:0000313" key="12">
    <source>
        <dbReference type="Proteomes" id="UP000320623"/>
    </source>
</evidence>
<keyword evidence="5" id="KW-0997">Cell inner membrane</keyword>
<dbReference type="RefSeq" id="WP_140944485.1">
    <property type="nucleotide sequence ID" value="NZ_FAOO01000004.1"/>
</dbReference>
<dbReference type="Pfam" id="PF03544">
    <property type="entry name" value="TonB_C"/>
    <property type="match status" value="1"/>
</dbReference>
<dbReference type="Proteomes" id="UP000320623">
    <property type="component" value="Unassembled WGS sequence"/>
</dbReference>
<dbReference type="InterPro" id="IPR037682">
    <property type="entry name" value="TonB_C"/>
</dbReference>
<name>A0A0S4MWV9_9BACT</name>
<dbReference type="PANTHER" id="PTHR33446">
    <property type="entry name" value="PROTEIN TONB-RELATED"/>
    <property type="match status" value="1"/>
</dbReference>
<keyword evidence="3" id="KW-0813">Transport</keyword>
<dbReference type="InterPro" id="IPR051045">
    <property type="entry name" value="TonB-dependent_transducer"/>
</dbReference>
<proteinExistence type="inferred from homology"/>
<evidence type="ECO:0000313" key="11">
    <source>
        <dbReference type="EMBL" id="CUU03285.1"/>
    </source>
</evidence>
<feature type="domain" description="TonB C-terminal" evidence="10">
    <location>
        <begin position="51"/>
        <end position="141"/>
    </location>
</feature>
<dbReference type="GO" id="GO:0098797">
    <property type="term" value="C:plasma membrane protein complex"/>
    <property type="evidence" value="ECO:0007669"/>
    <property type="project" value="TreeGrafter"/>
</dbReference>
<dbReference type="PROSITE" id="PS52015">
    <property type="entry name" value="TONB_CTD"/>
    <property type="match status" value="1"/>
</dbReference>
<evidence type="ECO:0000256" key="3">
    <source>
        <dbReference type="ARBA" id="ARBA00022448"/>
    </source>
</evidence>
<evidence type="ECO:0000256" key="4">
    <source>
        <dbReference type="ARBA" id="ARBA00022475"/>
    </source>
</evidence>
<evidence type="ECO:0000259" key="10">
    <source>
        <dbReference type="PROSITE" id="PS52015"/>
    </source>
</evidence>
<keyword evidence="4" id="KW-1003">Cell membrane</keyword>
<evidence type="ECO:0000256" key="1">
    <source>
        <dbReference type="ARBA" id="ARBA00004383"/>
    </source>
</evidence>
<dbReference type="GO" id="GO:0055085">
    <property type="term" value="P:transmembrane transport"/>
    <property type="evidence" value="ECO:0007669"/>
    <property type="project" value="InterPro"/>
</dbReference>
<evidence type="ECO:0000256" key="2">
    <source>
        <dbReference type="ARBA" id="ARBA00006555"/>
    </source>
</evidence>
<evidence type="ECO:0000256" key="9">
    <source>
        <dbReference type="ARBA" id="ARBA00023136"/>
    </source>
</evidence>
<dbReference type="PROSITE" id="PS51257">
    <property type="entry name" value="PROKAR_LIPOPROTEIN"/>
    <property type="match status" value="1"/>
</dbReference>
<dbReference type="PANTHER" id="PTHR33446:SF2">
    <property type="entry name" value="PROTEIN TONB"/>
    <property type="match status" value="1"/>
</dbReference>
<keyword evidence="9" id="KW-0472">Membrane</keyword>
<evidence type="ECO:0000256" key="5">
    <source>
        <dbReference type="ARBA" id="ARBA00022519"/>
    </source>
</evidence>
<dbReference type="SUPFAM" id="SSF74653">
    <property type="entry name" value="TolA/TonB C-terminal domain"/>
    <property type="match status" value="1"/>
</dbReference>
<sequence>MLRKIFYLGIALIIASCTKMNDDKAKSINTPVTPKFEPRKESYSIMAEKMPEIIGGLESIQKKVIYPEEAIKNKIEGTVYVLAYVNENGDVDFAEVLKGIGYGCDETAKKAVLETKFKPAYTQGKPIKVRIVIPIRFKLSK</sequence>
<organism evidence="11 12">
    <name type="scientific">Candidatus Thermokryptus mobilis</name>
    <dbReference type="NCBI Taxonomy" id="1643428"/>
    <lineage>
        <taxon>Bacteria</taxon>
        <taxon>Pseudomonadati</taxon>
        <taxon>Candidatus Kryptoniota</taxon>
        <taxon>Candidatus Thermokryptus</taxon>
    </lineage>
</organism>
<dbReference type="GO" id="GO:0015031">
    <property type="term" value="P:protein transport"/>
    <property type="evidence" value="ECO:0007669"/>
    <property type="project" value="UniProtKB-KW"/>
</dbReference>
<dbReference type="AlphaFoldDB" id="A0A0S4MWV9"/>
<evidence type="ECO:0000256" key="8">
    <source>
        <dbReference type="ARBA" id="ARBA00022989"/>
    </source>
</evidence>
<dbReference type="NCBIfam" id="TIGR01352">
    <property type="entry name" value="tonB_Cterm"/>
    <property type="match status" value="1"/>
</dbReference>